<protein>
    <submittedName>
        <fullName evidence="4">Sortase family protein</fullName>
    </submittedName>
</protein>
<sequence>MALISLLGVGVALYPSTASWFSAIQEAEQVARYGNDVKAIGPAARQEALELADAYNRALQSGAEVKANQRIPVDTGAQIPTGFDYNQLLAANPYGLMGRILIPSINVDLPINHGTSDATLLNSIGHLEGTSLPIGGLGTHAVLAGHRGLASATLFNDLDKVALGEKIILDVFGETLTYKIVDIKIVDPEQTKALDPVPGKDLVTLVTCTPIGINSQRILVTGERVVPTSVTDQTAAKAPPGSPSFPGWAIGMGAALLAAGTYVWWFGRPVKRRHRSPRGDVHPATSAASL</sequence>
<dbReference type="CDD" id="cd05827">
    <property type="entry name" value="Sortase_C"/>
    <property type="match status" value="1"/>
</dbReference>
<dbReference type="NCBIfam" id="TIGR01076">
    <property type="entry name" value="sortase_fam"/>
    <property type="match status" value="1"/>
</dbReference>
<dbReference type="Proteomes" id="UP000033448">
    <property type="component" value="Unassembled WGS sequence"/>
</dbReference>
<dbReference type="EMBL" id="JYIT01000074">
    <property type="protein sequence ID" value="KJL24292.1"/>
    <property type="molecule type" value="Genomic_DNA"/>
</dbReference>
<feature type="active site" description="Proton donor/acceptor" evidence="2">
    <location>
        <position position="146"/>
    </location>
</feature>
<dbReference type="PATRIC" id="fig|582680.7.peg.1827"/>
<comment type="caution">
    <text evidence="4">The sequence shown here is derived from an EMBL/GenBank/DDBJ whole genome shotgun (WGS) entry which is preliminary data.</text>
</comment>
<evidence type="ECO:0000256" key="1">
    <source>
        <dbReference type="ARBA" id="ARBA00022801"/>
    </source>
</evidence>
<dbReference type="Gene3D" id="2.40.260.10">
    <property type="entry name" value="Sortase"/>
    <property type="match status" value="1"/>
</dbReference>
<keyword evidence="3" id="KW-0472">Membrane</keyword>
<dbReference type="InterPro" id="IPR023365">
    <property type="entry name" value="Sortase_dom-sf"/>
</dbReference>
<accession>A0A0F0KTR9</accession>
<dbReference type="SUPFAM" id="SSF63817">
    <property type="entry name" value="Sortase"/>
    <property type="match status" value="1"/>
</dbReference>
<evidence type="ECO:0000313" key="5">
    <source>
        <dbReference type="Proteomes" id="UP000033448"/>
    </source>
</evidence>
<reference evidence="4 5" key="1">
    <citation type="submission" date="2015-02" db="EMBL/GenBank/DDBJ databases">
        <title>Draft genome sequences of ten Microbacterium spp. with emphasis on heavy metal contaminated environments.</title>
        <authorList>
            <person name="Corretto E."/>
        </authorList>
    </citation>
    <scope>NUCLEOTIDE SEQUENCE [LARGE SCALE GENOMIC DNA]</scope>
    <source>
        <strain evidence="4 5">DSM 23848</strain>
    </source>
</reference>
<dbReference type="InterPro" id="IPR005754">
    <property type="entry name" value="Sortase"/>
</dbReference>
<organism evidence="4 5">
    <name type="scientific">Microbacterium azadirachtae</name>
    <dbReference type="NCBI Taxonomy" id="582680"/>
    <lineage>
        <taxon>Bacteria</taxon>
        <taxon>Bacillati</taxon>
        <taxon>Actinomycetota</taxon>
        <taxon>Actinomycetes</taxon>
        <taxon>Micrococcales</taxon>
        <taxon>Microbacteriaceae</taxon>
        <taxon>Microbacterium</taxon>
    </lineage>
</organism>
<dbReference type="RefSeq" id="WP_045250481.1">
    <property type="nucleotide sequence ID" value="NZ_JYIT01000074.1"/>
</dbReference>
<gene>
    <name evidence="4" type="ORF">RL72_01783</name>
</gene>
<proteinExistence type="predicted"/>
<keyword evidence="5" id="KW-1185">Reference proteome</keyword>
<keyword evidence="3" id="KW-0812">Transmembrane</keyword>
<dbReference type="NCBIfam" id="NF033745">
    <property type="entry name" value="class_C_sortase"/>
    <property type="match status" value="1"/>
</dbReference>
<keyword evidence="3" id="KW-1133">Transmembrane helix</keyword>
<dbReference type="InterPro" id="IPR042002">
    <property type="entry name" value="Sortase_C"/>
</dbReference>
<dbReference type="AlphaFoldDB" id="A0A0F0KTR9"/>
<name>A0A0F0KTR9_9MICO</name>
<keyword evidence="1" id="KW-0378">Hydrolase</keyword>
<feature type="transmembrane region" description="Helical" evidence="3">
    <location>
        <begin position="245"/>
        <end position="266"/>
    </location>
</feature>
<evidence type="ECO:0000313" key="4">
    <source>
        <dbReference type="EMBL" id="KJL24292.1"/>
    </source>
</evidence>
<dbReference type="Pfam" id="PF04203">
    <property type="entry name" value="Sortase"/>
    <property type="match status" value="1"/>
</dbReference>
<feature type="active site" description="Acyl-thioester intermediate" evidence="2">
    <location>
        <position position="208"/>
    </location>
</feature>
<evidence type="ECO:0000256" key="2">
    <source>
        <dbReference type="PIRSR" id="PIRSR605754-1"/>
    </source>
</evidence>
<evidence type="ECO:0000256" key="3">
    <source>
        <dbReference type="SAM" id="Phobius"/>
    </source>
</evidence>
<dbReference type="GO" id="GO:0016787">
    <property type="term" value="F:hydrolase activity"/>
    <property type="evidence" value="ECO:0007669"/>
    <property type="project" value="UniProtKB-KW"/>
</dbReference>